<feature type="transmembrane region" description="Helical" evidence="6">
    <location>
        <begin position="717"/>
        <end position="736"/>
    </location>
</feature>
<keyword evidence="3 6" id="KW-0812">Transmembrane</keyword>
<evidence type="ECO:0000259" key="7">
    <source>
        <dbReference type="Pfam" id="PF02687"/>
    </source>
</evidence>
<evidence type="ECO:0000256" key="4">
    <source>
        <dbReference type="ARBA" id="ARBA00022989"/>
    </source>
</evidence>
<dbReference type="OrthoDB" id="5933722at2"/>
<feature type="transmembrane region" description="Helical" evidence="6">
    <location>
        <begin position="665"/>
        <end position="689"/>
    </location>
</feature>
<organism evidence="9 10">
    <name type="scientific">Segetibacter aerophilus</name>
    <dbReference type="NCBI Taxonomy" id="670293"/>
    <lineage>
        <taxon>Bacteria</taxon>
        <taxon>Pseudomonadati</taxon>
        <taxon>Bacteroidota</taxon>
        <taxon>Chitinophagia</taxon>
        <taxon>Chitinophagales</taxon>
        <taxon>Chitinophagaceae</taxon>
        <taxon>Segetibacter</taxon>
    </lineage>
</organism>
<feature type="domain" description="ABC3 transporter permease C-terminal" evidence="7">
    <location>
        <begin position="668"/>
        <end position="780"/>
    </location>
</feature>
<accession>A0A512BB79</accession>
<dbReference type="InterPro" id="IPR050250">
    <property type="entry name" value="Macrolide_Exporter_MacB"/>
</dbReference>
<keyword evidence="4 6" id="KW-1133">Transmembrane helix</keyword>
<dbReference type="InterPro" id="IPR025857">
    <property type="entry name" value="MacB_PCD"/>
</dbReference>
<dbReference type="PANTHER" id="PTHR30572:SF18">
    <property type="entry name" value="ABC-TYPE MACROLIDE FAMILY EXPORT SYSTEM PERMEASE COMPONENT 2"/>
    <property type="match status" value="1"/>
</dbReference>
<evidence type="ECO:0000313" key="10">
    <source>
        <dbReference type="Proteomes" id="UP000321513"/>
    </source>
</evidence>
<comment type="subcellular location">
    <subcellularLocation>
        <location evidence="1">Cell membrane</location>
        <topology evidence="1">Multi-pass membrane protein</topology>
    </subcellularLocation>
</comment>
<protein>
    <submittedName>
        <fullName evidence="9">ABC transporter permease</fullName>
    </submittedName>
</protein>
<evidence type="ECO:0000256" key="2">
    <source>
        <dbReference type="ARBA" id="ARBA00022475"/>
    </source>
</evidence>
<dbReference type="RefSeq" id="WP_147203347.1">
    <property type="nucleotide sequence ID" value="NZ_BJYT01000005.1"/>
</dbReference>
<feature type="domain" description="ABC3 transporter permease C-terminal" evidence="7">
    <location>
        <begin position="284"/>
        <end position="399"/>
    </location>
</feature>
<dbReference type="Pfam" id="PF12704">
    <property type="entry name" value="MacB_PCD"/>
    <property type="match status" value="1"/>
</dbReference>
<sequence length="788" mass="88673">MIKNYFKIAFRNLLRNKGFSFINIVGLAIGMASALLILLWIKNEVSYDQFHVKKDRIYEAWNRAAFSGELQCWNTTPKVLARTLEKDFPEVEQSVRVNWPSSILFTIGEKKLTVKGNMVDSNFLQVFSFPLIKGNAQNVLKDQHSIVLTETLAKKIFGEEDAMGKVIKLDNKDNVTVSGIVTDPPANTRFKFEYLLPYSYFRLQGGDDENWGNNSIRTYVLLKPNASLASVNEKLKTLKPRYDKTEPKWEMFIYPLKRWRLYSSFTNGVEDNDGRIEFVRLFAIIAGFILLIACINFMNLSTARSEKRAKEVGIRKVVGAQKGSLIGQFIGESILMAFLAGIIAIIIVAITIPAFNRLVNETVALNLTSISAWLAGLAFIIFTGLLAGSYPAFFLSSFQPVKVLKGTFKKAHALVTPRKVLVVLQFTFAIVLIICTIIVKQQIDYAKDRQTGYDKNNLVYHFMTGDIAKNYDLIKNELLGSGIASSITKTSSPLTESWSDGWGQEWEGKDPNDKTDFYRYTEDGGLGVTAGLQFVMGRDIDLKQFPTDSTAMIINESALKVMKFKDPIGKIVKDNGVEWHIVGVIKDFILTSPYEPTRPMLIAGPKTKWLNAMLVKLNDKNTTASNLKRAETIFKKYNPEYPFDYKFVDEEYALKFEDEKRIGTLAGIFSALTIIISCLGLFGLATYMAENRIKEIGVRKVLGASVSGITTLLSKDFLKLVFVSFVVAAPIAWWAMHSWLKDYPYHVEIKWWIFALAGLLSILIAIVTVSYQAIKAAVANPVKSLRTE</sequence>
<keyword evidence="10" id="KW-1185">Reference proteome</keyword>
<evidence type="ECO:0000256" key="1">
    <source>
        <dbReference type="ARBA" id="ARBA00004651"/>
    </source>
</evidence>
<keyword evidence="5 6" id="KW-0472">Membrane</keyword>
<feature type="transmembrane region" description="Helical" evidence="6">
    <location>
        <begin position="372"/>
        <end position="398"/>
    </location>
</feature>
<evidence type="ECO:0000256" key="3">
    <source>
        <dbReference type="ARBA" id="ARBA00022692"/>
    </source>
</evidence>
<gene>
    <name evidence="9" type="ORF">SAE01_17190</name>
</gene>
<reference evidence="9 10" key="1">
    <citation type="submission" date="2019-07" db="EMBL/GenBank/DDBJ databases">
        <title>Whole genome shotgun sequence of Segetibacter aerophilus NBRC 106135.</title>
        <authorList>
            <person name="Hosoyama A."/>
            <person name="Uohara A."/>
            <person name="Ohji S."/>
            <person name="Ichikawa N."/>
        </authorList>
    </citation>
    <scope>NUCLEOTIDE SEQUENCE [LARGE SCALE GENOMIC DNA]</scope>
    <source>
        <strain evidence="9 10">NBRC 106135</strain>
    </source>
</reference>
<evidence type="ECO:0000256" key="5">
    <source>
        <dbReference type="ARBA" id="ARBA00023136"/>
    </source>
</evidence>
<dbReference type="Pfam" id="PF02687">
    <property type="entry name" value="FtsX"/>
    <property type="match status" value="2"/>
</dbReference>
<evidence type="ECO:0000259" key="8">
    <source>
        <dbReference type="Pfam" id="PF12704"/>
    </source>
</evidence>
<feature type="transmembrane region" description="Helical" evidence="6">
    <location>
        <begin position="21"/>
        <end position="41"/>
    </location>
</feature>
<feature type="transmembrane region" description="Helical" evidence="6">
    <location>
        <begin position="751"/>
        <end position="774"/>
    </location>
</feature>
<evidence type="ECO:0000313" key="9">
    <source>
        <dbReference type="EMBL" id="GEO09223.1"/>
    </source>
</evidence>
<keyword evidence="2" id="KW-1003">Cell membrane</keyword>
<feature type="domain" description="MacB-like periplasmic core" evidence="8">
    <location>
        <begin position="20"/>
        <end position="237"/>
    </location>
</feature>
<dbReference type="EMBL" id="BJYT01000005">
    <property type="protein sequence ID" value="GEO09223.1"/>
    <property type="molecule type" value="Genomic_DNA"/>
</dbReference>
<dbReference type="AlphaFoldDB" id="A0A512BB79"/>
<comment type="caution">
    <text evidence="9">The sequence shown here is derived from an EMBL/GenBank/DDBJ whole genome shotgun (WGS) entry which is preliminary data.</text>
</comment>
<dbReference type="Proteomes" id="UP000321513">
    <property type="component" value="Unassembled WGS sequence"/>
</dbReference>
<name>A0A512BB79_9BACT</name>
<dbReference type="InterPro" id="IPR003838">
    <property type="entry name" value="ABC3_permease_C"/>
</dbReference>
<proteinExistence type="predicted"/>
<feature type="transmembrane region" description="Helical" evidence="6">
    <location>
        <begin position="334"/>
        <end position="352"/>
    </location>
</feature>
<evidence type="ECO:0000256" key="6">
    <source>
        <dbReference type="SAM" id="Phobius"/>
    </source>
</evidence>
<dbReference type="GO" id="GO:0005886">
    <property type="term" value="C:plasma membrane"/>
    <property type="evidence" value="ECO:0007669"/>
    <property type="project" value="UniProtKB-SubCell"/>
</dbReference>
<dbReference type="PANTHER" id="PTHR30572">
    <property type="entry name" value="MEMBRANE COMPONENT OF TRANSPORTER-RELATED"/>
    <property type="match status" value="1"/>
</dbReference>
<dbReference type="GO" id="GO:0022857">
    <property type="term" value="F:transmembrane transporter activity"/>
    <property type="evidence" value="ECO:0007669"/>
    <property type="project" value="TreeGrafter"/>
</dbReference>
<feature type="transmembrane region" description="Helical" evidence="6">
    <location>
        <begin position="419"/>
        <end position="439"/>
    </location>
</feature>
<feature type="transmembrane region" description="Helical" evidence="6">
    <location>
        <begin position="278"/>
        <end position="300"/>
    </location>
</feature>